<organism evidence="9 10">
    <name type="scientific">Brachybacterium hainanense</name>
    <dbReference type="NCBI Taxonomy" id="1541174"/>
    <lineage>
        <taxon>Bacteria</taxon>
        <taxon>Bacillati</taxon>
        <taxon>Actinomycetota</taxon>
        <taxon>Actinomycetes</taxon>
        <taxon>Micrococcales</taxon>
        <taxon>Dermabacteraceae</taxon>
        <taxon>Brachybacterium</taxon>
    </lineage>
</organism>
<feature type="transmembrane region" description="Helical" evidence="7">
    <location>
        <begin position="104"/>
        <end position="121"/>
    </location>
</feature>
<dbReference type="GO" id="GO:0005524">
    <property type="term" value="F:ATP binding"/>
    <property type="evidence" value="ECO:0007669"/>
    <property type="project" value="UniProtKB-KW"/>
</dbReference>
<keyword evidence="2 7" id="KW-0812">Transmembrane</keyword>
<dbReference type="Gene3D" id="3.40.50.300">
    <property type="entry name" value="P-loop containing nucleotide triphosphate hydrolases"/>
    <property type="match status" value="1"/>
</dbReference>
<dbReference type="PANTHER" id="PTHR24221:SF654">
    <property type="entry name" value="ATP-BINDING CASSETTE SUB-FAMILY B MEMBER 6"/>
    <property type="match status" value="1"/>
</dbReference>
<evidence type="ECO:0000256" key="1">
    <source>
        <dbReference type="ARBA" id="ARBA00004651"/>
    </source>
</evidence>
<sequence>MPALQVVLVERTLASLSPASPAAPQSWVSVLLLAAVIGVAFPLGQCATAANQRLALRMRSQYQASALDYIASAGPEAIARPEVVQRAQTAHEAASTVETVPGDVVRLFGMIGTALALSLALSARAPLTALLILAALVPTVWVFTRIARAERAGWPLIGASTRRAQYASEQLLQQRTGTELAALGTSGAVAALAMRRRQESVAILDRLIATAMRWELVSGVLTAGLLASALLVLFHEVPEPAIAAAALAGAISGLHATRNVGYAAGGIVTAASRMAEIDACRVSHEHRGHAEVVEHAQTLEARGISIRYPGSSAPAVHEVGIHARRGEMIAVVGPNGAGKTSLVHALIGAVEAEGLVLVDGVDLSAQPIRGRLDRFGLLTQEFGRYEFTVRESVALGRPGEVTDEEIWQALVAARADRIVAQLPGQLDAQLGQQWHGSGLSGGQWQRLALARIHLRRAGIWVLDEPTSAIDAETEEEIFEDLRATGAERITIVISHRAWTLRSMDRIYVMDRGHVVQVGTYEELAARPGRFAEMFQSQGIGPEAH</sequence>
<dbReference type="InterPro" id="IPR027417">
    <property type="entry name" value="P-loop_NTPase"/>
</dbReference>
<evidence type="ECO:0000256" key="3">
    <source>
        <dbReference type="ARBA" id="ARBA00022741"/>
    </source>
</evidence>
<keyword evidence="6 7" id="KW-0472">Membrane</keyword>
<dbReference type="SMART" id="SM00382">
    <property type="entry name" value="AAA"/>
    <property type="match status" value="1"/>
</dbReference>
<accession>A0ABV6RDI5</accession>
<protein>
    <submittedName>
        <fullName evidence="9">ATP-binding cassette domain-containing protein</fullName>
    </submittedName>
</protein>
<keyword evidence="5 7" id="KW-1133">Transmembrane helix</keyword>
<evidence type="ECO:0000313" key="9">
    <source>
        <dbReference type="EMBL" id="MFC0675052.1"/>
    </source>
</evidence>
<dbReference type="EMBL" id="JBHLSV010000018">
    <property type="protein sequence ID" value="MFC0675052.1"/>
    <property type="molecule type" value="Genomic_DNA"/>
</dbReference>
<feature type="transmembrane region" description="Helical" evidence="7">
    <location>
        <begin position="127"/>
        <end position="144"/>
    </location>
</feature>
<keyword evidence="10" id="KW-1185">Reference proteome</keyword>
<evidence type="ECO:0000256" key="2">
    <source>
        <dbReference type="ARBA" id="ARBA00022692"/>
    </source>
</evidence>
<dbReference type="PROSITE" id="PS50893">
    <property type="entry name" value="ABC_TRANSPORTER_2"/>
    <property type="match status" value="1"/>
</dbReference>
<evidence type="ECO:0000256" key="4">
    <source>
        <dbReference type="ARBA" id="ARBA00022840"/>
    </source>
</evidence>
<proteinExistence type="predicted"/>
<keyword evidence="4 9" id="KW-0067">ATP-binding</keyword>
<dbReference type="InterPro" id="IPR036640">
    <property type="entry name" value="ABC1_TM_sf"/>
</dbReference>
<keyword evidence="3" id="KW-0547">Nucleotide-binding</keyword>
<feature type="transmembrane region" description="Helical" evidence="7">
    <location>
        <begin position="27"/>
        <end position="50"/>
    </location>
</feature>
<evidence type="ECO:0000313" key="10">
    <source>
        <dbReference type="Proteomes" id="UP001589793"/>
    </source>
</evidence>
<reference evidence="9 10" key="1">
    <citation type="submission" date="2024-09" db="EMBL/GenBank/DDBJ databases">
        <authorList>
            <person name="Sun Q."/>
            <person name="Mori K."/>
        </authorList>
    </citation>
    <scope>NUCLEOTIDE SEQUENCE [LARGE SCALE GENOMIC DNA]</scope>
    <source>
        <strain evidence="9 10">CICC 10874</strain>
    </source>
</reference>
<evidence type="ECO:0000259" key="8">
    <source>
        <dbReference type="PROSITE" id="PS50893"/>
    </source>
</evidence>
<dbReference type="SUPFAM" id="SSF90123">
    <property type="entry name" value="ABC transporter transmembrane region"/>
    <property type="match status" value="1"/>
</dbReference>
<dbReference type="InterPro" id="IPR039421">
    <property type="entry name" value="Type_1_exporter"/>
</dbReference>
<dbReference type="RefSeq" id="WP_376981715.1">
    <property type="nucleotide sequence ID" value="NZ_JBHLSV010000018.1"/>
</dbReference>
<evidence type="ECO:0000256" key="7">
    <source>
        <dbReference type="SAM" id="Phobius"/>
    </source>
</evidence>
<feature type="domain" description="ABC transporter" evidence="8">
    <location>
        <begin position="299"/>
        <end position="536"/>
    </location>
</feature>
<dbReference type="Proteomes" id="UP001589793">
    <property type="component" value="Unassembled WGS sequence"/>
</dbReference>
<dbReference type="Pfam" id="PF00005">
    <property type="entry name" value="ABC_tran"/>
    <property type="match status" value="1"/>
</dbReference>
<dbReference type="InterPro" id="IPR003593">
    <property type="entry name" value="AAA+_ATPase"/>
</dbReference>
<gene>
    <name evidence="9" type="ORF">ACFFF6_13885</name>
</gene>
<evidence type="ECO:0000256" key="6">
    <source>
        <dbReference type="ARBA" id="ARBA00023136"/>
    </source>
</evidence>
<dbReference type="PANTHER" id="PTHR24221">
    <property type="entry name" value="ATP-BINDING CASSETTE SUB-FAMILY B"/>
    <property type="match status" value="1"/>
</dbReference>
<comment type="subcellular location">
    <subcellularLocation>
        <location evidence="1">Cell membrane</location>
        <topology evidence="1">Multi-pass membrane protein</topology>
    </subcellularLocation>
</comment>
<comment type="caution">
    <text evidence="9">The sequence shown here is derived from an EMBL/GenBank/DDBJ whole genome shotgun (WGS) entry which is preliminary data.</text>
</comment>
<dbReference type="SUPFAM" id="SSF52540">
    <property type="entry name" value="P-loop containing nucleoside triphosphate hydrolases"/>
    <property type="match status" value="1"/>
</dbReference>
<feature type="transmembrane region" description="Helical" evidence="7">
    <location>
        <begin position="216"/>
        <end position="234"/>
    </location>
</feature>
<dbReference type="InterPro" id="IPR003439">
    <property type="entry name" value="ABC_transporter-like_ATP-bd"/>
</dbReference>
<name>A0ABV6RDI5_9MICO</name>
<evidence type="ECO:0000256" key="5">
    <source>
        <dbReference type="ARBA" id="ARBA00022989"/>
    </source>
</evidence>